<dbReference type="PROSITE" id="PS51257">
    <property type="entry name" value="PROKAR_LIPOPROTEIN"/>
    <property type="match status" value="1"/>
</dbReference>
<dbReference type="Gene3D" id="3.50.50.60">
    <property type="entry name" value="FAD/NAD(P)-binding domain"/>
    <property type="match status" value="1"/>
</dbReference>
<feature type="region of interest" description="Disordered" evidence="1">
    <location>
        <begin position="439"/>
        <end position="464"/>
    </location>
</feature>
<gene>
    <name evidence="3" type="ORF">SAMN05216175_10496</name>
</gene>
<reference evidence="4" key="1">
    <citation type="submission" date="2016-10" db="EMBL/GenBank/DDBJ databases">
        <authorList>
            <person name="Varghese N."/>
            <person name="Submissions S."/>
        </authorList>
    </citation>
    <scope>NUCLEOTIDE SEQUENCE [LARGE SCALE GENOMIC DNA]</scope>
    <source>
        <strain evidence="4">CGMCC 1.10971</strain>
    </source>
</reference>
<feature type="domain" description="Amine oxidase" evidence="2">
    <location>
        <begin position="18"/>
        <end position="335"/>
    </location>
</feature>
<dbReference type="InterPro" id="IPR002937">
    <property type="entry name" value="Amino_oxidase"/>
</dbReference>
<dbReference type="Gene3D" id="1.10.405.20">
    <property type="match status" value="1"/>
</dbReference>
<organism evidence="3 4">
    <name type="scientific">Neptunomonas qingdaonensis</name>
    <dbReference type="NCBI Taxonomy" id="1045558"/>
    <lineage>
        <taxon>Bacteria</taxon>
        <taxon>Pseudomonadati</taxon>
        <taxon>Pseudomonadota</taxon>
        <taxon>Gammaproteobacteria</taxon>
        <taxon>Oceanospirillales</taxon>
        <taxon>Oceanospirillaceae</taxon>
        <taxon>Neptunomonas</taxon>
    </lineage>
</organism>
<keyword evidence="4" id="KW-1185">Reference proteome</keyword>
<dbReference type="InterPro" id="IPR036188">
    <property type="entry name" value="FAD/NAD-bd_sf"/>
</dbReference>
<dbReference type="FunFam" id="1.10.405.20:FF:000001">
    <property type="entry name" value="Amine oxidase"/>
    <property type="match status" value="1"/>
</dbReference>
<sequence length="464" mass="52936">MNIAAIRPKKIAVVGSGISGLSCAWLLNKTHQVTLYEKDDRLGGHSNTVSFDLEKNNVDVDTGFIVFNPVNYPNLVKFFETLDVNTCETDMSFAISINQGQLEYSGTGLPGLLAQKRNLVRPSFWRMVQELMRFYRESEQMMQQQDLDQITLGDLLQQKGYGKEFIYNHLLPMGAAIWSTPVDKMLNYPASSFLRFCRNHGLVQLNDRPQWSTVIGGSKQYVNKIAAQLEGKIRLNSRIHKIIRDNNQVIIEDLHGNREYYDDVVLACHSDQAIALLDQPSEEEQRLLGNFPYQRNKAYLHLDASLMPKRKAVWSSWNYMSEGKRDQSQEVSVTYWMNQLQPLNTDTPVFVSLNPLREPKDGSIIRSFFYDHPEFGRKALDSQKQLWALQGKQNTWFCGAYFGYGFHEDGLQSGLAVAEQLGGVPRPWQLEDKNSRIFVKELPSRSRPGGSVKSSDKNKDKAHA</sequence>
<accession>A0A1I2PY92</accession>
<protein>
    <submittedName>
        <fullName evidence="3">Predicted NAD/FAD-binding protein</fullName>
    </submittedName>
</protein>
<dbReference type="AlphaFoldDB" id="A0A1I2PY92"/>
<dbReference type="PANTHER" id="PTHR42923">
    <property type="entry name" value="PROTOPORPHYRINOGEN OXIDASE"/>
    <property type="match status" value="1"/>
</dbReference>
<evidence type="ECO:0000313" key="4">
    <source>
        <dbReference type="Proteomes" id="UP000198623"/>
    </source>
</evidence>
<dbReference type="InterPro" id="IPR050464">
    <property type="entry name" value="Zeta_carotene_desat/Oxidored"/>
</dbReference>
<dbReference type="RefSeq" id="WP_177201109.1">
    <property type="nucleotide sequence ID" value="NZ_FOOU01000004.1"/>
</dbReference>
<dbReference type="GO" id="GO:0016491">
    <property type="term" value="F:oxidoreductase activity"/>
    <property type="evidence" value="ECO:0007669"/>
    <property type="project" value="InterPro"/>
</dbReference>
<dbReference type="SUPFAM" id="SSF51905">
    <property type="entry name" value="FAD/NAD(P)-binding domain"/>
    <property type="match status" value="1"/>
</dbReference>
<dbReference type="Pfam" id="PF01593">
    <property type="entry name" value="Amino_oxidase"/>
    <property type="match status" value="1"/>
</dbReference>
<name>A0A1I2PY92_9GAMM</name>
<evidence type="ECO:0000259" key="2">
    <source>
        <dbReference type="Pfam" id="PF01593"/>
    </source>
</evidence>
<dbReference type="PANTHER" id="PTHR42923:SF17">
    <property type="entry name" value="AMINE OXIDASE DOMAIN-CONTAINING PROTEIN"/>
    <property type="match status" value="1"/>
</dbReference>
<dbReference type="STRING" id="1045558.SAMN05216175_10496"/>
<evidence type="ECO:0000313" key="3">
    <source>
        <dbReference type="EMBL" id="SFG20089.1"/>
    </source>
</evidence>
<dbReference type="EMBL" id="FOOU01000004">
    <property type="protein sequence ID" value="SFG20089.1"/>
    <property type="molecule type" value="Genomic_DNA"/>
</dbReference>
<feature type="compositionally biased region" description="Basic and acidic residues" evidence="1">
    <location>
        <begin position="454"/>
        <end position="464"/>
    </location>
</feature>
<dbReference type="Gene3D" id="3.30.70.1990">
    <property type="match status" value="1"/>
</dbReference>
<dbReference type="Proteomes" id="UP000198623">
    <property type="component" value="Unassembled WGS sequence"/>
</dbReference>
<evidence type="ECO:0000256" key="1">
    <source>
        <dbReference type="SAM" id="MobiDB-lite"/>
    </source>
</evidence>
<proteinExistence type="predicted"/>